<organism evidence="6 7">
    <name type="scientific">Penicillium desertorum</name>
    <dbReference type="NCBI Taxonomy" id="1303715"/>
    <lineage>
        <taxon>Eukaryota</taxon>
        <taxon>Fungi</taxon>
        <taxon>Dikarya</taxon>
        <taxon>Ascomycota</taxon>
        <taxon>Pezizomycotina</taxon>
        <taxon>Eurotiomycetes</taxon>
        <taxon>Eurotiomycetidae</taxon>
        <taxon>Eurotiales</taxon>
        <taxon>Aspergillaceae</taxon>
        <taxon>Penicillium</taxon>
    </lineage>
</organism>
<feature type="compositionally biased region" description="Polar residues" evidence="4">
    <location>
        <begin position="198"/>
        <end position="216"/>
    </location>
</feature>
<keyword evidence="2" id="KW-0732">Signal</keyword>
<feature type="domain" description="LysM" evidence="5">
    <location>
        <begin position="240"/>
        <end position="286"/>
    </location>
</feature>
<dbReference type="CDD" id="cd00118">
    <property type="entry name" value="LysM"/>
    <property type="match status" value="2"/>
</dbReference>
<feature type="compositionally biased region" description="Low complexity" evidence="4">
    <location>
        <begin position="217"/>
        <end position="229"/>
    </location>
</feature>
<keyword evidence="7" id="KW-1185">Reference proteome</keyword>
<dbReference type="InterPro" id="IPR036779">
    <property type="entry name" value="LysM_dom_sf"/>
</dbReference>
<dbReference type="InterPro" id="IPR018392">
    <property type="entry name" value="LysM"/>
</dbReference>
<dbReference type="Gene3D" id="3.10.350.10">
    <property type="entry name" value="LysM domain"/>
    <property type="match status" value="4"/>
</dbReference>
<evidence type="ECO:0000313" key="6">
    <source>
        <dbReference type="EMBL" id="KAJ5458865.1"/>
    </source>
</evidence>
<dbReference type="InterPro" id="IPR052210">
    <property type="entry name" value="LysM1-like"/>
</dbReference>
<dbReference type="OrthoDB" id="5985073at2759"/>
<evidence type="ECO:0000256" key="4">
    <source>
        <dbReference type="SAM" id="MobiDB-lite"/>
    </source>
</evidence>
<evidence type="ECO:0000256" key="2">
    <source>
        <dbReference type="ARBA" id="ARBA00022729"/>
    </source>
</evidence>
<feature type="domain" description="LysM" evidence="5">
    <location>
        <begin position="329"/>
        <end position="375"/>
    </location>
</feature>
<dbReference type="SMART" id="SM00257">
    <property type="entry name" value="LysM"/>
    <property type="match status" value="3"/>
</dbReference>
<evidence type="ECO:0000313" key="7">
    <source>
        <dbReference type="Proteomes" id="UP001147760"/>
    </source>
</evidence>
<evidence type="ECO:0000259" key="5">
    <source>
        <dbReference type="PROSITE" id="PS51782"/>
    </source>
</evidence>
<keyword evidence="1" id="KW-0147">Chitin-binding</keyword>
<feature type="region of interest" description="Disordered" evidence="4">
    <location>
        <begin position="197"/>
        <end position="229"/>
    </location>
</feature>
<reference evidence="6" key="1">
    <citation type="submission" date="2022-12" db="EMBL/GenBank/DDBJ databases">
        <authorList>
            <person name="Petersen C."/>
        </authorList>
    </citation>
    <scope>NUCLEOTIDE SEQUENCE</scope>
    <source>
        <strain evidence="6">IBT 17660</strain>
    </source>
</reference>
<reference evidence="6" key="2">
    <citation type="journal article" date="2023" name="IMA Fungus">
        <title>Comparative genomic study of the Penicillium genus elucidates a diverse pangenome and 15 lateral gene transfer events.</title>
        <authorList>
            <person name="Petersen C."/>
            <person name="Sorensen T."/>
            <person name="Nielsen M.R."/>
            <person name="Sondergaard T.E."/>
            <person name="Sorensen J.L."/>
            <person name="Fitzpatrick D.A."/>
            <person name="Frisvad J.C."/>
            <person name="Nielsen K.L."/>
        </authorList>
    </citation>
    <scope>NUCLEOTIDE SEQUENCE</scope>
    <source>
        <strain evidence="6">IBT 17660</strain>
    </source>
</reference>
<name>A0A9W9WGG6_9EURO</name>
<dbReference type="EMBL" id="JAPWDO010000008">
    <property type="protein sequence ID" value="KAJ5458865.1"/>
    <property type="molecule type" value="Genomic_DNA"/>
</dbReference>
<feature type="domain" description="LysM" evidence="5">
    <location>
        <begin position="17"/>
        <end position="63"/>
    </location>
</feature>
<dbReference type="Pfam" id="PF01476">
    <property type="entry name" value="LysM"/>
    <property type="match status" value="3"/>
</dbReference>
<protein>
    <recommendedName>
        <fullName evidence="5">LysM domain-containing protein</fullName>
    </recommendedName>
</protein>
<comment type="caution">
    <text evidence="6">The sequence shown here is derived from an EMBL/GenBank/DDBJ whole genome shotgun (WGS) entry which is preliminary data.</text>
</comment>
<proteinExistence type="predicted"/>
<accession>A0A9W9WGG6</accession>
<dbReference type="PROSITE" id="PS51782">
    <property type="entry name" value="LYSM"/>
    <property type="match status" value="3"/>
</dbReference>
<dbReference type="PANTHER" id="PTHR34997:SF2">
    <property type="entry name" value="LYSM DOMAIN-CONTAINING PROTEIN-RELATED"/>
    <property type="match status" value="1"/>
</dbReference>
<dbReference type="PANTHER" id="PTHR34997">
    <property type="entry name" value="AM15"/>
    <property type="match status" value="1"/>
</dbReference>
<dbReference type="AlphaFoldDB" id="A0A9W9WGG6"/>
<evidence type="ECO:0000256" key="1">
    <source>
        <dbReference type="ARBA" id="ARBA00022669"/>
    </source>
</evidence>
<dbReference type="SUPFAM" id="SSF54106">
    <property type="entry name" value="LysM domain"/>
    <property type="match status" value="3"/>
</dbReference>
<dbReference type="GO" id="GO:0008061">
    <property type="term" value="F:chitin binding"/>
    <property type="evidence" value="ECO:0007669"/>
    <property type="project" value="UniProtKB-KW"/>
</dbReference>
<dbReference type="Proteomes" id="UP001147760">
    <property type="component" value="Unassembled WGS sequence"/>
</dbReference>
<keyword evidence="3" id="KW-0843">Virulence</keyword>
<sequence length="380" mass="40776">MPKPTQAASNSTSRYGKWHTVKSGDSCQSIADHNNISLDDFSFLNPGLNSTCGNLLLDVSYCVQAIRDISTYSGYPTISLPYTLTLMRFTTTSASALPSAPAPSLTPINPLPTAPGMVSNYKRFTDYVTIPNITEQAESLDATLLTPNINSCDYALSAYEVSLDDFLDWNPILANITPYALQPGYRYCLSNDTDEASTSETIPRTSTSIRQSTTPYASATKTSVTTPTPTQSGMVSDCNNFYKVASGNGCENIATSHSITPTQFYDFNTGLKTDCSNLWPKYYVCVGRAASASSGATQTTVSTTATSTTSANPSTPTPTQSGMVSGCNKFYEVLSGDGCYDITTSHGITTDQFYNLNSGVKTDCSNLWPDYYVCVGSNST</sequence>
<feature type="region of interest" description="Disordered" evidence="4">
    <location>
        <begin position="296"/>
        <end position="321"/>
    </location>
</feature>
<evidence type="ECO:0000256" key="3">
    <source>
        <dbReference type="ARBA" id="ARBA00023026"/>
    </source>
</evidence>
<gene>
    <name evidence="6" type="ORF">N7530_010809</name>
</gene>